<keyword evidence="5" id="KW-0313">Glucose metabolism</keyword>
<evidence type="ECO:0000256" key="1">
    <source>
        <dbReference type="ARBA" id="ARBA00001946"/>
    </source>
</evidence>
<keyword evidence="10" id="KW-0119">Carbohydrate metabolism</keyword>
<evidence type="ECO:0000313" key="12">
    <source>
        <dbReference type="Ensembl" id="ENSHBUP00000019568.1"/>
    </source>
</evidence>
<dbReference type="GO" id="GO:0000287">
    <property type="term" value="F:magnesium ion binding"/>
    <property type="evidence" value="ECO:0007669"/>
    <property type="project" value="InterPro"/>
</dbReference>
<dbReference type="PANTHER" id="PTHR45745">
    <property type="entry name" value="PHOSPHOMANNOMUTASE 45A"/>
    <property type="match status" value="1"/>
</dbReference>
<reference evidence="12" key="1">
    <citation type="submission" date="2025-08" db="UniProtKB">
        <authorList>
            <consortium name="Ensembl"/>
        </authorList>
    </citation>
    <scope>IDENTIFICATION</scope>
</reference>
<organism evidence="12 13">
    <name type="scientific">Haplochromis burtoni</name>
    <name type="common">Burton's mouthbrooder</name>
    <name type="synonym">Chromis burtoni</name>
    <dbReference type="NCBI Taxonomy" id="8153"/>
    <lineage>
        <taxon>Eukaryota</taxon>
        <taxon>Metazoa</taxon>
        <taxon>Chordata</taxon>
        <taxon>Craniata</taxon>
        <taxon>Vertebrata</taxon>
        <taxon>Euteleostomi</taxon>
        <taxon>Actinopterygii</taxon>
        <taxon>Neopterygii</taxon>
        <taxon>Teleostei</taxon>
        <taxon>Neoteleostei</taxon>
        <taxon>Acanthomorphata</taxon>
        <taxon>Ovalentaria</taxon>
        <taxon>Cichlomorphae</taxon>
        <taxon>Cichliformes</taxon>
        <taxon>Cichlidae</taxon>
        <taxon>African cichlids</taxon>
        <taxon>Pseudocrenilabrinae</taxon>
        <taxon>Haplochromini</taxon>
        <taxon>Haplochromis</taxon>
    </lineage>
</organism>
<comment type="cofactor">
    <cofactor evidence="1">
        <name>Mg(2+)</name>
        <dbReference type="ChEBI" id="CHEBI:18420"/>
    </cofactor>
</comment>
<name>A0A3Q2W2R5_HAPBU</name>
<keyword evidence="13" id="KW-1185">Reference proteome</keyword>
<dbReference type="GO" id="GO:0005737">
    <property type="term" value="C:cytoplasm"/>
    <property type="evidence" value="ECO:0007669"/>
    <property type="project" value="UniProtKB-SubCell"/>
</dbReference>
<keyword evidence="7" id="KW-0479">Metal-binding</keyword>
<dbReference type="GO" id="GO:0016868">
    <property type="term" value="F:intramolecular phosphotransferase activity"/>
    <property type="evidence" value="ECO:0007669"/>
    <property type="project" value="InterPro"/>
</dbReference>
<dbReference type="GO" id="GO:0005634">
    <property type="term" value="C:nucleus"/>
    <property type="evidence" value="ECO:0007669"/>
    <property type="project" value="TreeGrafter"/>
</dbReference>
<evidence type="ECO:0000256" key="5">
    <source>
        <dbReference type="ARBA" id="ARBA00022526"/>
    </source>
</evidence>
<dbReference type="FunFam" id="3.40.120.10:FF:000035">
    <property type="entry name" value="Pgm3p"/>
    <property type="match status" value="1"/>
</dbReference>
<dbReference type="GeneTree" id="ENSGT00940000158353"/>
<comment type="subcellular location">
    <subcellularLocation>
        <location evidence="2">Cytoplasm</location>
    </subcellularLocation>
</comment>
<keyword evidence="9" id="KW-0413">Isomerase</keyword>
<evidence type="ECO:0000259" key="11">
    <source>
        <dbReference type="Pfam" id="PF02878"/>
    </source>
</evidence>
<keyword evidence="8" id="KW-0460">Magnesium</keyword>
<dbReference type="OMA" id="CALYSDI"/>
<dbReference type="PANTHER" id="PTHR45745:SF2">
    <property type="entry name" value="GLUCOSE 1,6-BISPHOSPHATE SYNTHASE"/>
    <property type="match status" value="1"/>
</dbReference>
<evidence type="ECO:0000313" key="13">
    <source>
        <dbReference type="Proteomes" id="UP000264840"/>
    </source>
</evidence>
<evidence type="ECO:0000256" key="3">
    <source>
        <dbReference type="ARBA" id="ARBA00010231"/>
    </source>
</evidence>
<dbReference type="SUPFAM" id="SSF53738">
    <property type="entry name" value="Phosphoglucomutase, first 3 domains"/>
    <property type="match status" value="1"/>
</dbReference>
<proteinExistence type="inferred from homology"/>
<dbReference type="Gene3D" id="3.40.120.10">
    <property type="entry name" value="Alpha-D-Glucose-1,6-Bisphosphate, subunit A, domain 3"/>
    <property type="match status" value="1"/>
</dbReference>
<feature type="domain" description="Alpha-D-phosphohexomutase alpha/beta/alpha" evidence="11">
    <location>
        <begin position="65"/>
        <end position="205"/>
    </location>
</feature>
<dbReference type="PROSITE" id="PS00710">
    <property type="entry name" value="PGM_PMM"/>
    <property type="match status" value="1"/>
</dbReference>
<dbReference type="Proteomes" id="UP000264840">
    <property type="component" value="Unplaced"/>
</dbReference>
<evidence type="ECO:0000256" key="6">
    <source>
        <dbReference type="ARBA" id="ARBA00022553"/>
    </source>
</evidence>
<comment type="similarity">
    <text evidence="3">Belongs to the phosphohexose mutase family.</text>
</comment>
<reference evidence="12" key="2">
    <citation type="submission" date="2025-09" db="UniProtKB">
        <authorList>
            <consortium name="Ensembl"/>
        </authorList>
    </citation>
    <scope>IDENTIFICATION</scope>
</reference>
<keyword evidence="6" id="KW-0597">Phosphoprotein</keyword>
<dbReference type="InterPro" id="IPR005844">
    <property type="entry name" value="A-D-PHexomutase_a/b/a-I"/>
</dbReference>
<protein>
    <submittedName>
        <fullName evidence="12">Phosphoglucomutase 2-like 1</fullName>
    </submittedName>
</protein>
<accession>A0A3Q2W2R5</accession>
<sequence length="247" mass="27760">MEDDNGLDGDLNANVRCQRTGDPKLDKAVQHWLAWDRNQWTRAQVESLVGAGRVDDLRRRLCSRMSFGTAGLRAPMGAGFSRINDLTVIQSTQGLYSYLCRYFADFSSRGVVVGFDTRGQEESGCSSHRWQTHTLSRDVPVHLFSSFIPTPYVPYAVKKLGAAAGVMITASHNPKEDNGYKVYWCNGAQITSPHDKEILRCIEEQLEPWSASCWDVGLVDRCSLRTDPLTQINSCYMDELASLCFHR</sequence>
<evidence type="ECO:0000256" key="8">
    <source>
        <dbReference type="ARBA" id="ARBA00022842"/>
    </source>
</evidence>
<dbReference type="InterPro" id="IPR016055">
    <property type="entry name" value="A-D-PHexomutase_a/b/a-I/II/III"/>
</dbReference>
<evidence type="ECO:0000256" key="7">
    <source>
        <dbReference type="ARBA" id="ARBA00022723"/>
    </source>
</evidence>
<evidence type="ECO:0000256" key="4">
    <source>
        <dbReference type="ARBA" id="ARBA00022490"/>
    </source>
</evidence>
<evidence type="ECO:0000256" key="10">
    <source>
        <dbReference type="ARBA" id="ARBA00023277"/>
    </source>
</evidence>
<keyword evidence="4" id="KW-0963">Cytoplasm</keyword>
<dbReference type="STRING" id="8153.ENSHBUP00000019568"/>
<dbReference type="AlphaFoldDB" id="A0A3Q2W2R5"/>
<evidence type="ECO:0000256" key="2">
    <source>
        <dbReference type="ARBA" id="ARBA00004496"/>
    </source>
</evidence>
<dbReference type="InterPro" id="IPR016066">
    <property type="entry name" value="A-D-PHexomutase_CS"/>
</dbReference>
<dbReference type="Pfam" id="PF02878">
    <property type="entry name" value="PGM_PMM_I"/>
    <property type="match status" value="1"/>
</dbReference>
<dbReference type="GO" id="GO:0006006">
    <property type="term" value="P:glucose metabolic process"/>
    <property type="evidence" value="ECO:0007669"/>
    <property type="project" value="UniProtKB-KW"/>
</dbReference>
<dbReference type="GO" id="GO:0047933">
    <property type="term" value="F:glucose-1,6-bisphosphate synthase activity"/>
    <property type="evidence" value="ECO:0007669"/>
    <property type="project" value="TreeGrafter"/>
</dbReference>
<dbReference type="Ensembl" id="ENSHBUT00000035556.1">
    <property type="protein sequence ID" value="ENSHBUP00000019568.1"/>
    <property type="gene ID" value="ENSHBUG00000021762.1"/>
</dbReference>
<evidence type="ECO:0000256" key="9">
    <source>
        <dbReference type="ARBA" id="ARBA00023235"/>
    </source>
</evidence>